<name>A0A165EZU5_9APHY</name>
<feature type="domain" description="Fungal-type protein kinase" evidence="1">
    <location>
        <begin position="37"/>
        <end position="236"/>
    </location>
</feature>
<accession>A0A165EZU5</accession>
<feature type="non-terminal residue" evidence="2">
    <location>
        <position position="1"/>
    </location>
</feature>
<dbReference type="PANTHER" id="PTHR38248">
    <property type="entry name" value="FUNK1 6"/>
    <property type="match status" value="1"/>
</dbReference>
<dbReference type="EMBL" id="KV427616">
    <property type="protein sequence ID" value="KZT08071.1"/>
    <property type="molecule type" value="Genomic_DNA"/>
</dbReference>
<dbReference type="GeneID" id="63820250"/>
<dbReference type="SUPFAM" id="SSF56112">
    <property type="entry name" value="Protein kinase-like (PK-like)"/>
    <property type="match status" value="1"/>
</dbReference>
<evidence type="ECO:0000313" key="3">
    <source>
        <dbReference type="Proteomes" id="UP000076871"/>
    </source>
</evidence>
<feature type="domain" description="Fungal-type protein kinase" evidence="1">
    <location>
        <begin position="260"/>
        <end position="315"/>
    </location>
</feature>
<organism evidence="2 3">
    <name type="scientific">Laetiporus sulphureus 93-53</name>
    <dbReference type="NCBI Taxonomy" id="1314785"/>
    <lineage>
        <taxon>Eukaryota</taxon>
        <taxon>Fungi</taxon>
        <taxon>Dikarya</taxon>
        <taxon>Basidiomycota</taxon>
        <taxon>Agaricomycotina</taxon>
        <taxon>Agaricomycetes</taxon>
        <taxon>Polyporales</taxon>
        <taxon>Laetiporus</taxon>
    </lineage>
</organism>
<proteinExistence type="predicted"/>
<dbReference type="Pfam" id="PF17667">
    <property type="entry name" value="Pkinase_fungal"/>
    <property type="match status" value="2"/>
</dbReference>
<dbReference type="OrthoDB" id="2791154at2759"/>
<dbReference type="InterPro" id="IPR040976">
    <property type="entry name" value="Pkinase_fungal"/>
</dbReference>
<dbReference type="STRING" id="1314785.A0A165EZU5"/>
<protein>
    <recommendedName>
        <fullName evidence="1">Fungal-type protein kinase domain-containing protein</fullName>
    </recommendedName>
</protein>
<dbReference type="AlphaFoldDB" id="A0A165EZU5"/>
<dbReference type="PANTHER" id="PTHR38248:SF2">
    <property type="entry name" value="FUNK1 11"/>
    <property type="match status" value="1"/>
</dbReference>
<feature type="non-terminal residue" evidence="2">
    <location>
        <position position="315"/>
    </location>
</feature>
<evidence type="ECO:0000259" key="1">
    <source>
        <dbReference type="Pfam" id="PF17667"/>
    </source>
</evidence>
<dbReference type="InterPro" id="IPR011009">
    <property type="entry name" value="Kinase-like_dom_sf"/>
</dbReference>
<gene>
    <name evidence="2" type="ORF">LAESUDRAFT_616456</name>
</gene>
<reference evidence="2 3" key="1">
    <citation type="journal article" date="2016" name="Mol. Biol. Evol.">
        <title>Comparative Genomics of Early-Diverging Mushroom-Forming Fungi Provides Insights into the Origins of Lignocellulose Decay Capabilities.</title>
        <authorList>
            <person name="Nagy L.G."/>
            <person name="Riley R."/>
            <person name="Tritt A."/>
            <person name="Adam C."/>
            <person name="Daum C."/>
            <person name="Floudas D."/>
            <person name="Sun H."/>
            <person name="Yadav J.S."/>
            <person name="Pangilinan J."/>
            <person name="Larsson K.H."/>
            <person name="Matsuura K."/>
            <person name="Barry K."/>
            <person name="Labutti K."/>
            <person name="Kuo R."/>
            <person name="Ohm R.A."/>
            <person name="Bhattacharya S.S."/>
            <person name="Shirouzu T."/>
            <person name="Yoshinaga Y."/>
            <person name="Martin F.M."/>
            <person name="Grigoriev I.V."/>
            <person name="Hibbett D.S."/>
        </authorList>
    </citation>
    <scope>NUCLEOTIDE SEQUENCE [LARGE SCALE GENOMIC DNA]</scope>
    <source>
        <strain evidence="2 3">93-53</strain>
    </source>
</reference>
<evidence type="ECO:0000313" key="2">
    <source>
        <dbReference type="EMBL" id="KZT08071.1"/>
    </source>
</evidence>
<dbReference type="InParanoid" id="A0A165EZU5"/>
<keyword evidence="3" id="KW-1185">Reference proteome</keyword>
<dbReference type="Proteomes" id="UP000076871">
    <property type="component" value="Unassembled WGS sequence"/>
</dbReference>
<dbReference type="RefSeq" id="XP_040765811.1">
    <property type="nucleotide sequence ID" value="XM_040903219.1"/>
</dbReference>
<sequence>WAIVPIEIKVDNSKAPYDFAATYTNFIRGSLASMESRGQILEYANAIMNHQHRQHVFLLVVCRSRARVLRVDHVGIVVSQPFDIFGKKSFFYVFFYRLARMTPQQQGFDPTARLADEVDIRKVKGAVGSLSEYHAKCLKKAMKDDYPIYKITFDASQLADVNSNQEDHTFLIGRPLEMSYSLSGRATKTFAAYDVHADRVEFLKDAWKYASPAVHPEWEVYKILNDAKVPNVATLLYGGYAGDQRTLSQKFLPEALSPCARLHYRIVLKQLGRPLDEYRHSAQLIFFLWCVLTAHRDAWEAGVLHRDPAPGNIVI</sequence>